<comment type="subcellular location">
    <subcellularLocation>
        <location evidence="4">Cell outer membrane</location>
    </subcellularLocation>
</comment>
<accession>A0A0P9CN06</accession>
<gene>
    <name evidence="4" type="primary">bamB</name>
    <name evidence="6" type="ORF">SAMN05661077_2716</name>
</gene>
<dbReference type="Pfam" id="PF13360">
    <property type="entry name" value="PQQ_2"/>
    <property type="match status" value="1"/>
</dbReference>
<feature type="chain" id="PRO_5011013286" description="Outer membrane protein assembly factor BamB" evidence="4">
    <location>
        <begin position="26"/>
        <end position="382"/>
    </location>
</feature>
<dbReference type="AlphaFoldDB" id="A0A0P9CN06"/>
<dbReference type="PATRIC" id="fig|381306.5.peg.2777"/>
<keyword evidence="3 4" id="KW-0998">Cell outer membrane</keyword>
<dbReference type="Proteomes" id="UP000183104">
    <property type="component" value="Unassembled WGS sequence"/>
</dbReference>
<feature type="domain" description="Pyrrolo-quinoline quinone repeat" evidence="5">
    <location>
        <begin position="72"/>
        <end position="306"/>
    </location>
</feature>
<keyword evidence="7" id="KW-1185">Reference proteome</keyword>
<proteinExistence type="inferred from homology"/>
<reference evidence="7" key="1">
    <citation type="submission" date="2016-10" db="EMBL/GenBank/DDBJ databases">
        <authorList>
            <person name="Varghese N."/>
        </authorList>
    </citation>
    <scope>NUCLEOTIDE SEQUENCE [LARGE SCALE GENOMIC DNA]</scope>
    <source>
        <strain evidence="7">HL 19</strain>
    </source>
</reference>
<keyword evidence="2 4" id="KW-0472">Membrane</keyword>
<evidence type="ECO:0000256" key="2">
    <source>
        <dbReference type="ARBA" id="ARBA00023136"/>
    </source>
</evidence>
<dbReference type="NCBIfam" id="TIGR03300">
    <property type="entry name" value="assembly_YfgL"/>
    <property type="match status" value="1"/>
</dbReference>
<organism evidence="6 7">
    <name type="scientific">Thiohalorhabdus denitrificans</name>
    <dbReference type="NCBI Taxonomy" id="381306"/>
    <lineage>
        <taxon>Bacteria</taxon>
        <taxon>Pseudomonadati</taxon>
        <taxon>Pseudomonadota</taxon>
        <taxon>Gammaproteobacteria</taxon>
        <taxon>Thiohalorhabdales</taxon>
        <taxon>Thiohalorhabdaceae</taxon>
        <taxon>Thiohalorhabdus</taxon>
    </lineage>
</organism>
<evidence type="ECO:0000313" key="7">
    <source>
        <dbReference type="Proteomes" id="UP000183104"/>
    </source>
</evidence>
<evidence type="ECO:0000259" key="5">
    <source>
        <dbReference type="Pfam" id="PF13360"/>
    </source>
</evidence>
<comment type="subunit">
    <text evidence="4">Part of the Bam complex.</text>
</comment>
<evidence type="ECO:0000313" key="6">
    <source>
        <dbReference type="EMBL" id="SCY62033.1"/>
    </source>
</evidence>
<dbReference type="InterPro" id="IPR018391">
    <property type="entry name" value="PQQ_b-propeller_rpt"/>
</dbReference>
<dbReference type="InterPro" id="IPR017687">
    <property type="entry name" value="BamB"/>
</dbReference>
<name>A0A0P9CN06_9GAMM</name>
<dbReference type="GO" id="GO:0009279">
    <property type="term" value="C:cell outer membrane"/>
    <property type="evidence" value="ECO:0007669"/>
    <property type="project" value="UniProtKB-SubCell"/>
</dbReference>
<dbReference type="SUPFAM" id="SSF50998">
    <property type="entry name" value="Quinoprotein alcohol dehydrogenase-like"/>
    <property type="match status" value="1"/>
</dbReference>
<dbReference type="GO" id="GO:0051205">
    <property type="term" value="P:protein insertion into membrane"/>
    <property type="evidence" value="ECO:0007669"/>
    <property type="project" value="UniProtKB-UniRule"/>
</dbReference>
<evidence type="ECO:0000256" key="3">
    <source>
        <dbReference type="ARBA" id="ARBA00023237"/>
    </source>
</evidence>
<evidence type="ECO:0000256" key="4">
    <source>
        <dbReference type="HAMAP-Rule" id="MF_00923"/>
    </source>
</evidence>
<dbReference type="PANTHER" id="PTHR34512">
    <property type="entry name" value="CELL SURFACE PROTEIN"/>
    <property type="match status" value="1"/>
</dbReference>
<dbReference type="EMBL" id="FMUN01000008">
    <property type="protein sequence ID" value="SCY62033.1"/>
    <property type="molecule type" value="Genomic_DNA"/>
</dbReference>
<dbReference type="OrthoDB" id="5173551at2"/>
<dbReference type="PANTHER" id="PTHR34512:SF30">
    <property type="entry name" value="OUTER MEMBRANE PROTEIN ASSEMBLY FACTOR BAMB"/>
    <property type="match status" value="1"/>
</dbReference>
<dbReference type="GO" id="GO:0043165">
    <property type="term" value="P:Gram-negative-bacterium-type cell outer membrane assembly"/>
    <property type="evidence" value="ECO:0007669"/>
    <property type="project" value="UniProtKB-UniRule"/>
</dbReference>
<dbReference type="InterPro" id="IPR011047">
    <property type="entry name" value="Quinoprotein_ADH-like_sf"/>
</dbReference>
<evidence type="ECO:0000256" key="1">
    <source>
        <dbReference type="ARBA" id="ARBA00022729"/>
    </source>
</evidence>
<dbReference type="SMART" id="SM00564">
    <property type="entry name" value="PQQ"/>
    <property type="match status" value="6"/>
</dbReference>
<feature type="signal peptide" evidence="4">
    <location>
        <begin position="1"/>
        <end position="25"/>
    </location>
</feature>
<comment type="function">
    <text evidence="4">Part of the outer membrane protein assembly complex, which is involved in assembly and insertion of beta-barrel proteins into the outer membrane.</text>
</comment>
<keyword evidence="1 4" id="KW-0732">Signal</keyword>
<dbReference type="InterPro" id="IPR015943">
    <property type="entry name" value="WD40/YVTN_repeat-like_dom_sf"/>
</dbReference>
<dbReference type="RefSeq" id="WP_054965857.1">
    <property type="nucleotide sequence ID" value="NZ_FMUN01000008.1"/>
</dbReference>
<sequence precursor="true">MRAARLFPGLALAFALALAPPTASGQEQEGAAPTGLTPYRSWAMPLFKDWSVRPYAAARMAAADGLAFIGTREGRLYAVDAESGGIRWVRDLGGRVAGGTTLGGDNERVYVGTDEGKVWGLRAEDGETVWRTEVSSEVITAPRVASGMVFLRTADDYLWALRAADGGTRWSYNVEGRSLALRGGARPAYRDGLVFTGFSTGELVALEAGGGRPSWRERIATSTGRTELERMVDVDTAPVVRDGTVYTAAYHGAVVALEADSGQQLWQRKFSVFNDLVVDGESVFITTADSKVLALDRTNGGTLWTQTDLQDAGTLSAPVLTEHAVVVGDAHGRVTWYHRDSGKVLARREVGISAVNSPPLPLEGDDLLVLTDQGTLNRLELR</sequence>
<dbReference type="InterPro" id="IPR002372">
    <property type="entry name" value="PQQ_rpt_dom"/>
</dbReference>
<dbReference type="STRING" id="381306.AN478_06765"/>
<comment type="similarity">
    <text evidence="4">Belongs to the BamB family.</text>
</comment>
<dbReference type="Gene3D" id="2.130.10.10">
    <property type="entry name" value="YVTN repeat-like/Quinoprotein amine dehydrogenase"/>
    <property type="match status" value="1"/>
</dbReference>
<protein>
    <recommendedName>
        <fullName evidence="4">Outer membrane protein assembly factor BamB</fullName>
    </recommendedName>
</protein>
<dbReference type="HAMAP" id="MF_00923">
    <property type="entry name" value="OM_assembly_BamB"/>
    <property type="match status" value="1"/>
</dbReference>